<protein>
    <submittedName>
        <fullName evidence="2">EcsC family protein</fullName>
    </submittedName>
</protein>
<dbReference type="RefSeq" id="WP_168964839.1">
    <property type="nucleotide sequence ID" value="NZ_JABAFR010000005.1"/>
</dbReference>
<gene>
    <name evidence="2" type="ORF">HF861_03055</name>
</gene>
<reference evidence="2 3" key="1">
    <citation type="submission" date="2020-04" db="EMBL/GenBank/DDBJ databases">
        <authorList>
            <person name="Hitch T.C.A."/>
            <person name="Wylensek D."/>
            <person name="Clavel T."/>
        </authorList>
    </citation>
    <scope>NUCLEOTIDE SEQUENCE [LARGE SCALE GENOMIC DNA]</scope>
    <source>
        <strain evidence="2 3">BSM-383-APC-22F</strain>
    </source>
</reference>
<dbReference type="PROSITE" id="PS00018">
    <property type="entry name" value="EF_HAND_1"/>
    <property type="match status" value="1"/>
</dbReference>
<proteinExistence type="predicted"/>
<evidence type="ECO:0000313" key="2">
    <source>
        <dbReference type="EMBL" id="NME43861.1"/>
    </source>
</evidence>
<evidence type="ECO:0000313" key="3">
    <source>
        <dbReference type="Proteomes" id="UP000540014"/>
    </source>
</evidence>
<organism evidence="2 3">
    <name type="scientific">Faecalicoccus pleomorphus</name>
    <dbReference type="NCBI Taxonomy" id="1323"/>
    <lineage>
        <taxon>Bacteria</taxon>
        <taxon>Bacillati</taxon>
        <taxon>Bacillota</taxon>
        <taxon>Erysipelotrichia</taxon>
        <taxon>Erysipelotrichales</taxon>
        <taxon>Erysipelotrichaceae</taxon>
        <taxon>Faecalicoccus</taxon>
    </lineage>
</organism>
<dbReference type="AlphaFoldDB" id="A0A7X9NGN1"/>
<dbReference type="Proteomes" id="UP000540014">
    <property type="component" value="Unassembled WGS sequence"/>
</dbReference>
<accession>A0A7X9NGN1</accession>
<dbReference type="InterPro" id="IPR018247">
    <property type="entry name" value="EF_Hand_1_Ca_BS"/>
</dbReference>
<name>A0A7X9NGN1_9FIRM</name>
<dbReference type="EMBL" id="JABAFR010000005">
    <property type="protein sequence ID" value="NME43861.1"/>
    <property type="molecule type" value="Genomic_DNA"/>
</dbReference>
<feature type="region of interest" description="Disordered" evidence="1">
    <location>
        <begin position="289"/>
        <end position="313"/>
    </location>
</feature>
<comment type="caution">
    <text evidence="2">The sequence shown here is derived from an EMBL/GenBank/DDBJ whole genome shotgun (WGS) entry which is preliminary data.</text>
</comment>
<sequence>MKNKIQINTLKNTAKKAIDSTHSTVSSITSYTKDKVNDAQQSVVKAIDTNGNGQVDIEDFIILGLKTPGVRIQREEFLRAEFMKKFPKDIIEKAISLTPAQAGISIEDINRIADQVIQYERNCVSGISAALGMPGGISMVATIPADIVQYYGYMLRAAQKLMYLYGFPEIDTNENNQKFDSETLNILILCLGTMYGVQGANTAIKALAKAFADGVQKKMMKAALTKGTIYPIVKSISKWFGVNMTKQVFSGFFKKAIPVVGGVIGGGITYISFKPCCLKLKNSLEDTTLSNPTHEASQEETTLVSEMTSFTNK</sequence>
<evidence type="ECO:0000256" key="1">
    <source>
        <dbReference type="SAM" id="MobiDB-lite"/>
    </source>
</evidence>